<proteinExistence type="predicted"/>
<protein>
    <submittedName>
        <fullName evidence="2">Uncharacterized protein</fullName>
    </submittedName>
</protein>
<dbReference type="Proteomes" id="UP000197003">
    <property type="component" value="Chromosome"/>
</dbReference>
<reference evidence="2 3" key="1">
    <citation type="submission" date="2017-04" db="EMBL/GenBank/DDBJ databases">
        <title>Whole genome sequence of Bdellovibrio bacteriovorus strain SSB218315.</title>
        <authorList>
            <person name="Oyedara O."/>
            <person name="Rodriguez-Perez M.A."/>
        </authorList>
    </citation>
    <scope>NUCLEOTIDE SEQUENCE [LARGE SCALE GENOMIC DNA]</scope>
    <source>
        <strain evidence="2 3">SSB218315</strain>
    </source>
</reference>
<evidence type="ECO:0000313" key="2">
    <source>
        <dbReference type="EMBL" id="ASD64103.1"/>
    </source>
</evidence>
<name>A0A1Z3N9E3_BDEBC</name>
<gene>
    <name evidence="2" type="ORF">B9G79_11265</name>
</gene>
<dbReference type="OrthoDB" id="5294325at2"/>
<keyword evidence="1" id="KW-0732">Signal</keyword>
<dbReference type="RefSeq" id="WP_088565588.1">
    <property type="nucleotide sequence ID" value="NZ_CP020946.1"/>
</dbReference>
<dbReference type="AlphaFoldDB" id="A0A1Z3N9E3"/>
<evidence type="ECO:0000256" key="1">
    <source>
        <dbReference type="SAM" id="SignalP"/>
    </source>
</evidence>
<evidence type="ECO:0000313" key="3">
    <source>
        <dbReference type="Proteomes" id="UP000197003"/>
    </source>
</evidence>
<organism evidence="2 3">
    <name type="scientific">Bdellovibrio bacteriovorus</name>
    <dbReference type="NCBI Taxonomy" id="959"/>
    <lineage>
        <taxon>Bacteria</taxon>
        <taxon>Pseudomonadati</taxon>
        <taxon>Bdellovibrionota</taxon>
        <taxon>Bdellovibrionia</taxon>
        <taxon>Bdellovibrionales</taxon>
        <taxon>Pseudobdellovibrionaceae</taxon>
        <taxon>Bdellovibrio</taxon>
    </lineage>
</organism>
<dbReference type="EMBL" id="CP020946">
    <property type="protein sequence ID" value="ASD64103.1"/>
    <property type="molecule type" value="Genomic_DNA"/>
</dbReference>
<feature type="chain" id="PRO_5012261087" evidence="1">
    <location>
        <begin position="20"/>
        <end position="131"/>
    </location>
</feature>
<sequence length="131" mass="14621">MWKLTLSFAIVFSALSANASFVTITQCDSASSTHTLKIVQDGDDAEVTLGDKKPHKYDDLVSKAPGSKKYKLTGQMTNTFRVADISLPELRDTQKVTDLVASLMFQRPEFDGEYDMVYSYASELVHDLNCR</sequence>
<feature type="signal peptide" evidence="1">
    <location>
        <begin position="1"/>
        <end position="19"/>
    </location>
</feature>
<accession>A0A1Z3N9E3</accession>